<reference evidence="2 3" key="1">
    <citation type="submission" date="2017-11" db="EMBL/GenBank/DDBJ databases">
        <title>The genome of Rhizophagus clarus HR1 reveals common genetic basis of auxotrophy among arbuscular mycorrhizal fungi.</title>
        <authorList>
            <person name="Kobayashi Y."/>
        </authorList>
    </citation>
    <scope>NUCLEOTIDE SEQUENCE [LARGE SCALE GENOMIC DNA]</scope>
    <source>
        <strain evidence="2 3">HR1</strain>
    </source>
</reference>
<name>A0A2Z6S1L3_9GLOM</name>
<sequence length="338" mass="39505">MSYIVDFPSTSAKNGSFTQASATQMEFSKNYVYISNKVLCLNFGCHFFGKFQYDGCNVAEEKRLKGPDQNVVKFSLPQLDPKVHFYVLDSIYTEFKADRIDDDLYIKFGSGEKESVHTELQDLLREQLPGWWSRRTAACVVRGNEYYPDIGSWQNEPSQKQQRFPIAFNCPPPQIMLDLHFHLKVAYNVTNDRERALRKIRSNKFYCRETEFIVIVIPHSMRPHHKNPSPESDSEEVGMPLGSRPSKAPYIGYWSSRATFEAVSWHDIVWNKHLSIGYDVRIYFNDILKCLTEHDEKNDDENPRPCPYCEEIIPNPEEMVRHLRENHCNDGDYDDDEY</sequence>
<gene>
    <name evidence="2" type="ORF">RclHR1_04930007</name>
</gene>
<proteinExistence type="predicted"/>
<accession>A0A2Z6S1L3</accession>
<dbReference type="STRING" id="94130.A0A2Z6S1L3"/>
<dbReference type="EMBL" id="BEXD01003863">
    <property type="protein sequence ID" value="GBC03010.1"/>
    <property type="molecule type" value="Genomic_DNA"/>
</dbReference>
<comment type="caution">
    <text evidence="2">The sequence shown here is derived from an EMBL/GenBank/DDBJ whole genome shotgun (WGS) entry which is preliminary data.</text>
</comment>
<evidence type="ECO:0000313" key="2">
    <source>
        <dbReference type="EMBL" id="GBC03010.1"/>
    </source>
</evidence>
<keyword evidence="3" id="KW-1185">Reference proteome</keyword>
<feature type="domain" description="C2H2-type" evidence="1">
    <location>
        <begin position="306"/>
        <end position="327"/>
    </location>
</feature>
<dbReference type="AlphaFoldDB" id="A0A2Z6S1L3"/>
<evidence type="ECO:0000259" key="1">
    <source>
        <dbReference type="PROSITE" id="PS00028"/>
    </source>
</evidence>
<dbReference type="InterPro" id="IPR013087">
    <property type="entry name" value="Znf_C2H2_type"/>
</dbReference>
<organism evidence="2 3">
    <name type="scientific">Rhizophagus clarus</name>
    <dbReference type="NCBI Taxonomy" id="94130"/>
    <lineage>
        <taxon>Eukaryota</taxon>
        <taxon>Fungi</taxon>
        <taxon>Fungi incertae sedis</taxon>
        <taxon>Mucoromycota</taxon>
        <taxon>Glomeromycotina</taxon>
        <taxon>Glomeromycetes</taxon>
        <taxon>Glomerales</taxon>
        <taxon>Glomeraceae</taxon>
        <taxon>Rhizophagus</taxon>
    </lineage>
</organism>
<dbReference type="PROSITE" id="PS00028">
    <property type="entry name" value="ZINC_FINGER_C2H2_1"/>
    <property type="match status" value="1"/>
</dbReference>
<protein>
    <recommendedName>
        <fullName evidence="1">C2H2-type domain-containing protein</fullName>
    </recommendedName>
</protein>
<evidence type="ECO:0000313" key="3">
    <source>
        <dbReference type="Proteomes" id="UP000247702"/>
    </source>
</evidence>
<dbReference type="Proteomes" id="UP000247702">
    <property type="component" value="Unassembled WGS sequence"/>
</dbReference>